<evidence type="ECO:0000313" key="2">
    <source>
        <dbReference type="Proteomes" id="UP000588098"/>
    </source>
</evidence>
<comment type="caution">
    <text evidence="1">The sequence shown here is derived from an EMBL/GenBank/DDBJ whole genome shotgun (WGS) entry which is preliminary data.</text>
</comment>
<name>A0A7W9UWQ6_9ACTN</name>
<dbReference type="Proteomes" id="UP000588098">
    <property type="component" value="Unassembled WGS sequence"/>
</dbReference>
<gene>
    <name evidence="1" type="ORF">FHS42_000544</name>
</gene>
<evidence type="ECO:0000313" key="1">
    <source>
        <dbReference type="EMBL" id="MBB5933526.1"/>
    </source>
</evidence>
<reference evidence="1 2" key="1">
    <citation type="submission" date="2020-08" db="EMBL/GenBank/DDBJ databases">
        <title>Genomic Encyclopedia of Type Strains, Phase III (KMG-III): the genomes of soil and plant-associated and newly described type strains.</title>
        <authorList>
            <person name="Whitman W."/>
        </authorList>
    </citation>
    <scope>NUCLEOTIDE SEQUENCE [LARGE SCALE GENOMIC DNA]</scope>
    <source>
        <strain evidence="1 2">CECT 8305</strain>
    </source>
</reference>
<dbReference type="EMBL" id="JACHJL010000001">
    <property type="protein sequence ID" value="MBB5933526.1"/>
    <property type="molecule type" value="Genomic_DNA"/>
</dbReference>
<organism evidence="1 2">
    <name type="scientific">Streptomyces zagrosensis</name>
    <dbReference type="NCBI Taxonomy" id="1042984"/>
    <lineage>
        <taxon>Bacteria</taxon>
        <taxon>Bacillati</taxon>
        <taxon>Actinomycetota</taxon>
        <taxon>Actinomycetes</taxon>
        <taxon>Kitasatosporales</taxon>
        <taxon>Streptomycetaceae</taxon>
        <taxon>Streptomyces</taxon>
    </lineage>
</organism>
<protein>
    <submittedName>
        <fullName evidence="1">Uncharacterized protein</fullName>
    </submittedName>
</protein>
<accession>A0A7W9UWQ6</accession>
<dbReference type="AlphaFoldDB" id="A0A7W9UWQ6"/>
<proteinExistence type="predicted"/>
<sequence length="36" mass="3964">MIVDALADEWWSEPDGCGGMLVVFDVHKAWAQQATS</sequence>
<keyword evidence="2" id="KW-1185">Reference proteome</keyword>